<gene>
    <name evidence="1" type="ORF">C9I98_07485</name>
</gene>
<dbReference type="Proteomes" id="UP000241771">
    <property type="component" value="Unassembled WGS sequence"/>
</dbReference>
<sequence length="121" mass="13923">MRKTWYWAGIVTSVIALMGCSSSEFENYQLFPDEYVYDVEYDSIYHYGYNQGCESALNVLRVADMDYRKDTTLDNSDTRFNEGWGDGNQACQSVRMIMPTSKIMPSQPIRPAYAAEYAEGY</sequence>
<dbReference type="PROSITE" id="PS51257">
    <property type="entry name" value="PROKAR_LIPOPROTEIN"/>
    <property type="match status" value="1"/>
</dbReference>
<comment type="caution">
    <text evidence="1">The sequence shown here is derived from an EMBL/GenBank/DDBJ whole genome shotgun (WGS) entry which is preliminary data.</text>
</comment>
<dbReference type="RefSeq" id="WP_107271802.1">
    <property type="nucleotide sequence ID" value="NZ_PYMA01000003.1"/>
</dbReference>
<keyword evidence="2" id="KW-1185">Reference proteome</keyword>
<evidence type="ECO:0000313" key="2">
    <source>
        <dbReference type="Proteomes" id="UP000241771"/>
    </source>
</evidence>
<reference evidence="1 2" key="1">
    <citation type="submission" date="2018-01" db="EMBL/GenBank/DDBJ databases">
        <title>Whole genome sequencing of Histamine producing bacteria.</title>
        <authorList>
            <person name="Butler K."/>
        </authorList>
    </citation>
    <scope>NUCLEOTIDE SEQUENCE [LARGE SCALE GENOMIC DNA]</scope>
    <source>
        <strain evidence="1 2">DSM 100436</strain>
    </source>
</reference>
<dbReference type="EMBL" id="PYMA01000003">
    <property type="protein sequence ID" value="PSW20680.1"/>
    <property type="molecule type" value="Genomic_DNA"/>
</dbReference>
<accession>A0A2T3NWL3</accession>
<name>A0A2T3NWL3_9GAMM</name>
<evidence type="ECO:0008006" key="3">
    <source>
        <dbReference type="Google" id="ProtNLM"/>
    </source>
</evidence>
<proteinExistence type="predicted"/>
<dbReference type="AlphaFoldDB" id="A0A2T3NWL3"/>
<evidence type="ECO:0000313" key="1">
    <source>
        <dbReference type="EMBL" id="PSW20680.1"/>
    </source>
</evidence>
<organism evidence="1 2">
    <name type="scientific">Photobacterium sanctipauli</name>
    <dbReference type="NCBI Taxonomy" id="1342794"/>
    <lineage>
        <taxon>Bacteria</taxon>
        <taxon>Pseudomonadati</taxon>
        <taxon>Pseudomonadota</taxon>
        <taxon>Gammaproteobacteria</taxon>
        <taxon>Vibrionales</taxon>
        <taxon>Vibrionaceae</taxon>
        <taxon>Photobacterium</taxon>
    </lineage>
</organism>
<protein>
    <recommendedName>
        <fullName evidence="3">DUF2799 domain-containing protein</fullName>
    </recommendedName>
</protein>